<evidence type="ECO:0000313" key="1">
    <source>
        <dbReference type="EMBL" id="MPM92494.1"/>
    </source>
</evidence>
<dbReference type="AlphaFoldDB" id="A0A645DSN2"/>
<protein>
    <submittedName>
        <fullName evidence="1">Uncharacterized protein</fullName>
    </submittedName>
</protein>
<accession>A0A645DSN2</accession>
<dbReference type="EMBL" id="VSSQ01039427">
    <property type="protein sequence ID" value="MPM92494.1"/>
    <property type="molecule type" value="Genomic_DNA"/>
</dbReference>
<comment type="caution">
    <text evidence="1">The sequence shown here is derived from an EMBL/GenBank/DDBJ whole genome shotgun (WGS) entry which is preliminary data.</text>
</comment>
<reference evidence="1" key="1">
    <citation type="submission" date="2019-08" db="EMBL/GenBank/DDBJ databases">
        <authorList>
            <person name="Kucharzyk K."/>
            <person name="Murdoch R.W."/>
            <person name="Higgins S."/>
            <person name="Loffler F."/>
        </authorList>
    </citation>
    <scope>NUCLEOTIDE SEQUENCE</scope>
</reference>
<name>A0A645DSN2_9ZZZZ</name>
<sequence length="31" mass="3648">MARQEQVKLLLPELSQTKQMYISLIFQGLKL</sequence>
<organism evidence="1">
    <name type="scientific">bioreactor metagenome</name>
    <dbReference type="NCBI Taxonomy" id="1076179"/>
    <lineage>
        <taxon>unclassified sequences</taxon>
        <taxon>metagenomes</taxon>
        <taxon>ecological metagenomes</taxon>
    </lineage>
</organism>
<proteinExistence type="predicted"/>
<gene>
    <name evidence="1" type="ORF">SDC9_139629</name>
</gene>